<dbReference type="Proteomes" id="UP000620224">
    <property type="component" value="Unassembled WGS sequence"/>
</dbReference>
<evidence type="ECO:0008006" key="4">
    <source>
        <dbReference type="Google" id="ProtNLM"/>
    </source>
</evidence>
<proteinExistence type="predicted"/>
<feature type="transmembrane region" description="Helical" evidence="1">
    <location>
        <begin position="390"/>
        <end position="407"/>
    </location>
</feature>
<keyword evidence="1" id="KW-1133">Transmembrane helix</keyword>
<evidence type="ECO:0000256" key="1">
    <source>
        <dbReference type="SAM" id="Phobius"/>
    </source>
</evidence>
<comment type="caution">
    <text evidence="2">The sequence shown here is derived from an EMBL/GenBank/DDBJ whole genome shotgun (WGS) entry which is preliminary data.</text>
</comment>
<organism evidence="2 3">
    <name type="scientific">Streptomyces lucensis JCM 4490</name>
    <dbReference type="NCBI Taxonomy" id="1306176"/>
    <lineage>
        <taxon>Bacteria</taxon>
        <taxon>Bacillati</taxon>
        <taxon>Actinomycetota</taxon>
        <taxon>Actinomycetes</taxon>
        <taxon>Kitasatosporales</taxon>
        <taxon>Streptomycetaceae</taxon>
        <taxon>Streptomyces</taxon>
    </lineage>
</organism>
<protein>
    <recommendedName>
        <fullName evidence="4">Integral membrane protein</fullName>
    </recommendedName>
</protein>
<sequence>MAPKTPPEPPGSGRDGESHVVLSGEEYDRYERLRKTAAVRHRRLRYAGASVLLVLTLLLAPLAVVAAWVDNTVTDTDRYVQTVAPLASEPAVQNVVTDRLTNRVVSELDIDAVTAALSKALADSGAPPAVVDHSSALDGPLRAAVTNVVHRVVHRVVTSDAFDQAWTAANRRAQTAVVGMLTGEKNTALRAQGNTVTLDLGTVVDQVKQRLVDQGFAKASAIPAPDRQITLFKTDKLSKAQNLMRLLDIMGAWLPVLTLVLAALAVWAAPAHRVMLLATAAGIGVMMIVLLIALAVVRRVYLDSVPPATLPPDAAAVVFDTFVRFLRSSTRTLLVIAVVTALAAFLYGPSRVATGVRSLAGRGTGAAGRALEDAGMHTGATGRWLDSHRSWTTGVVIGGGALALLLWNYPTVGAVALVLVLVLVVLAVLAVLASAAGRPPRGAAGAPGRAGP</sequence>
<evidence type="ECO:0000313" key="3">
    <source>
        <dbReference type="Proteomes" id="UP000620224"/>
    </source>
</evidence>
<feature type="transmembrane region" description="Helical" evidence="1">
    <location>
        <begin position="414"/>
        <end position="436"/>
    </location>
</feature>
<keyword evidence="3" id="KW-1185">Reference proteome</keyword>
<dbReference type="EMBL" id="BMUE01000003">
    <property type="protein sequence ID" value="GGW42271.1"/>
    <property type="molecule type" value="Genomic_DNA"/>
</dbReference>
<reference evidence="2" key="1">
    <citation type="journal article" date="2014" name="Int. J. Syst. Evol. Microbiol.">
        <title>Complete genome sequence of Corynebacterium casei LMG S-19264T (=DSM 44701T), isolated from a smear-ripened cheese.</title>
        <authorList>
            <consortium name="US DOE Joint Genome Institute (JGI-PGF)"/>
            <person name="Walter F."/>
            <person name="Albersmeier A."/>
            <person name="Kalinowski J."/>
            <person name="Ruckert C."/>
        </authorList>
    </citation>
    <scope>NUCLEOTIDE SEQUENCE</scope>
    <source>
        <strain evidence="2">JCM 4490</strain>
    </source>
</reference>
<feature type="transmembrane region" description="Helical" evidence="1">
    <location>
        <begin position="46"/>
        <end position="69"/>
    </location>
</feature>
<reference evidence="2" key="2">
    <citation type="submission" date="2020-09" db="EMBL/GenBank/DDBJ databases">
        <authorList>
            <person name="Sun Q."/>
            <person name="Ohkuma M."/>
        </authorList>
    </citation>
    <scope>NUCLEOTIDE SEQUENCE</scope>
    <source>
        <strain evidence="2">JCM 4490</strain>
    </source>
</reference>
<feature type="transmembrane region" description="Helical" evidence="1">
    <location>
        <begin position="332"/>
        <end position="349"/>
    </location>
</feature>
<name>A0A918J1S6_9ACTN</name>
<evidence type="ECO:0000313" key="2">
    <source>
        <dbReference type="EMBL" id="GGW42271.1"/>
    </source>
</evidence>
<dbReference type="RefSeq" id="WP_190014586.1">
    <property type="nucleotide sequence ID" value="NZ_BMUE01000003.1"/>
</dbReference>
<keyword evidence="1" id="KW-0472">Membrane</keyword>
<accession>A0A918J1S6</accession>
<gene>
    <name evidence="2" type="ORF">GCM10010503_18320</name>
</gene>
<keyword evidence="1" id="KW-0812">Transmembrane</keyword>
<feature type="transmembrane region" description="Helical" evidence="1">
    <location>
        <begin position="274"/>
        <end position="297"/>
    </location>
</feature>
<dbReference type="AlphaFoldDB" id="A0A918J1S6"/>
<feature type="transmembrane region" description="Helical" evidence="1">
    <location>
        <begin position="246"/>
        <end position="268"/>
    </location>
</feature>